<evidence type="ECO:0000256" key="8">
    <source>
        <dbReference type="ARBA" id="ARBA00023211"/>
    </source>
</evidence>
<dbReference type="GO" id="GO:0046872">
    <property type="term" value="F:metal ion binding"/>
    <property type="evidence" value="ECO:0007669"/>
    <property type="project" value="UniProtKB-KW"/>
</dbReference>
<keyword evidence="5 9" id="KW-0378">Hydrolase</keyword>
<evidence type="ECO:0000256" key="4">
    <source>
        <dbReference type="ARBA" id="ARBA00022723"/>
    </source>
</evidence>
<evidence type="ECO:0000256" key="9">
    <source>
        <dbReference type="RuleBase" id="RU003465"/>
    </source>
</evidence>
<dbReference type="CDD" id="cd00143">
    <property type="entry name" value="PP2Cc"/>
    <property type="match status" value="1"/>
</dbReference>
<evidence type="ECO:0000256" key="7">
    <source>
        <dbReference type="ARBA" id="ARBA00022912"/>
    </source>
</evidence>
<evidence type="ECO:0000256" key="6">
    <source>
        <dbReference type="ARBA" id="ARBA00022842"/>
    </source>
</evidence>
<protein>
    <recommendedName>
        <fullName evidence="3">protein-serine/threonine phosphatase</fullName>
        <ecNumber evidence="3">3.1.3.16</ecNumber>
    </recommendedName>
</protein>
<organism evidence="11">
    <name type="scientific">Dunaliella tertiolecta</name>
    <name type="common">Green alga</name>
    <dbReference type="NCBI Taxonomy" id="3047"/>
    <lineage>
        <taxon>Eukaryota</taxon>
        <taxon>Viridiplantae</taxon>
        <taxon>Chlorophyta</taxon>
        <taxon>core chlorophytes</taxon>
        <taxon>Chlorophyceae</taxon>
        <taxon>CS clade</taxon>
        <taxon>Chlamydomonadales</taxon>
        <taxon>Dunaliellaceae</taxon>
        <taxon>Dunaliella</taxon>
    </lineage>
</organism>
<dbReference type="Pfam" id="PF00481">
    <property type="entry name" value="PP2C"/>
    <property type="match status" value="1"/>
</dbReference>
<dbReference type="PROSITE" id="PS01032">
    <property type="entry name" value="PPM_1"/>
    <property type="match status" value="1"/>
</dbReference>
<evidence type="ECO:0000259" key="10">
    <source>
        <dbReference type="PROSITE" id="PS51746"/>
    </source>
</evidence>
<sequence length="354" mass="37208">MLHQQLGKHALAGLQTRSVPCIRAPVKSRRSLSTRASVGTPGRIAIVDYGVKSQRGTVRKANEDRANFVSQLPVDAKYFINAYAGVYDGHGGAAVAEWLEKKLAGVIAKRFNTRNPEQAIADAFEAADRALLTATSGFLGLGERGVGGSRCGATAAVAMLFQVGEATKLVTANVGDARVLLVKSTGETVQLTVDHVPDDENERRRIQSFNPNPKLPLVQFKAGTWRVGGLLALSRAFGDAYLKGSLNAEGFSTGQDRSMGYSSGFGLIASPYTTLNDLTSEDAWLVVSSDGLYSEEARGGGGGLDSRGLAELLMAVDKSVPCDTVASILASTAVNLGSTDDVTVVVMRLGAASE</sequence>
<dbReference type="EMBL" id="HBIP01035860">
    <property type="protein sequence ID" value="CAE0506743.1"/>
    <property type="molecule type" value="Transcribed_RNA"/>
</dbReference>
<comment type="similarity">
    <text evidence="9">Belongs to the PP2C family.</text>
</comment>
<comment type="cofactor">
    <cofactor evidence="1">
        <name>Mn(2+)</name>
        <dbReference type="ChEBI" id="CHEBI:29035"/>
    </cofactor>
</comment>
<dbReference type="InterPro" id="IPR015655">
    <property type="entry name" value="PP2C"/>
</dbReference>
<keyword evidence="4" id="KW-0479">Metal-binding</keyword>
<dbReference type="AlphaFoldDB" id="A0A7S3R9S5"/>
<accession>A0A7S3R9S5</accession>
<proteinExistence type="inferred from homology"/>
<comment type="cofactor">
    <cofactor evidence="2">
        <name>Mg(2+)</name>
        <dbReference type="ChEBI" id="CHEBI:18420"/>
    </cofactor>
</comment>
<dbReference type="PANTHER" id="PTHR13832">
    <property type="entry name" value="PROTEIN PHOSPHATASE 2C"/>
    <property type="match status" value="1"/>
</dbReference>
<dbReference type="EC" id="3.1.3.16" evidence="3"/>
<dbReference type="SMART" id="SM00332">
    <property type="entry name" value="PP2Cc"/>
    <property type="match status" value="1"/>
</dbReference>
<reference evidence="11" key="1">
    <citation type="submission" date="2021-01" db="EMBL/GenBank/DDBJ databases">
        <authorList>
            <person name="Corre E."/>
            <person name="Pelletier E."/>
            <person name="Niang G."/>
            <person name="Scheremetjew M."/>
            <person name="Finn R."/>
            <person name="Kale V."/>
            <person name="Holt S."/>
            <person name="Cochrane G."/>
            <person name="Meng A."/>
            <person name="Brown T."/>
            <person name="Cohen L."/>
        </authorList>
    </citation>
    <scope>NUCLEOTIDE SEQUENCE</scope>
    <source>
        <strain evidence="11">CCMP1320</strain>
    </source>
</reference>
<dbReference type="InterPro" id="IPR001932">
    <property type="entry name" value="PPM-type_phosphatase-like_dom"/>
</dbReference>
<keyword evidence="6" id="KW-0460">Magnesium</keyword>
<evidence type="ECO:0000313" key="11">
    <source>
        <dbReference type="EMBL" id="CAE0506743.1"/>
    </source>
</evidence>
<dbReference type="Gene3D" id="3.60.40.10">
    <property type="entry name" value="PPM-type phosphatase domain"/>
    <property type="match status" value="1"/>
</dbReference>
<dbReference type="PANTHER" id="PTHR13832:SF668">
    <property type="entry name" value="PROTEIN PHOSPHATASE 2C 39-RELATED"/>
    <property type="match status" value="1"/>
</dbReference>
<dbReference type="InterPro" id="IPR000222">
    <property type="entry name" value="PP2C_BS"/>
</dbReference>
<dbReference type="SUPFAM" id="SSF81606">
    <property type="entry name" value="PP2C-like"/>
    <property type="match status" value="1"/>
</dbReference>
<keyword evidence="7 9" id="KW-0904">Protein phosphatase</keyword>
<feature type="domain" description="PPM-type phosphatase" evidence="10">
    <location>
        <begin position="48"/>
        <end position="349"/>
    </location>
</feature>
<evidence type="ECO:0000256" key="1">
    <source>
        <dbReference type="ARBA" id="ARBA00001936"/>
    </source>
</evidence>
<keyword evidence="8" id="KW-0464">Manganese</keyword>
<dbReference type="GO" id="GO:0004722">
    <property type="term" value="F:protein serine/threonine phosphatase activity"/>
    <property type="evidence" value="ECO:0007669"/>
    <property type="project" value="UniProtKB-EC"/>
</dbReference>
<evidence type="ECO:0000256" key="3">
    <source>
        <dbReference type="ARBA" id="ARBA00013081"/>
    </source>
</evidence>
<dbReference type="InterPro" id="IPR036457">
    <property type="entry name" value="PPM-type-like_dom_sf"/>
</dbReference>
<evidence type="ECO:0000256" key="2">
    <source>
        <dbReference type="ARBA" id="ARBA00001946"/>
    </source>
</evidence>
<gene>
    <name evidence="11" type="ORF">DTER00134_LOCUS21819</name>
</gene>
<dbReference type="PROSITE" id="PS51746">
    <property type="entry name" value="PPM_2"/>
    <property type="match status" value="1"/>
</dbReference>
<evidence type="ECO:0000256" key="5">
    <source>
        <dbReference type="ARBA" id="ARBA00022801"/>
    </source>
</evidence>
<name>A0A7S3R9S5_DUNTE</name>